<dbReference type="STRING" id="225164.V3Z193"/>
<dbReference type="Pfam" id="PF00884">
    <property type="entry name" value="Sulfatase"/>
    <property type="match status" value="1"/>
</dbReference>
<keyword evidence="5" id="KW-0106">Calcium</keyword>
<evidence type="ECO:0000256" key="2">
    <source>
        <dbReference type="ARBA" id="ARBA00008779"/>
    </source>
</evidence>
<feature type="chain" id="PRO_5004715130" description="Sulfatase N-terminal domain-containing protein" evidence="7">
    <location>
        <begin position="19"/>
        <end position="481"/>
    </location>
</feature>
<evidence type="ECO:0000313" key="10">
    <source>
        <dbReference type="Proteomes" id="UP000030746"/>
    </source>
</evidence>
<organism evidence="9 10">
    <name type="scientific">Lottia gigantea</name>
    <name type="common">Giant owl limpet</name>
    <dbReference type="NCBI Taxonomy" id="225164"/>
    <lineage>
        <taxon>Eukaryota</taxon>
        <taxon>Metazoa</taxon>
        <taxon>Spiralia</taxon>
        <taxon>Lophotrochozoa</taxon>
        <taxon>Mollusca</taxon>
        <taxon>Gastropoda</taxon>
        <taxon>Patellogastropoda</taxon>
        <taxon>Lottioidea</taxon>
        <taxon>Lottiidae</taxon>
        <taxon>Lottia</taxon>
    </lineage>
</organism>
<evidence type="ECO:0000256" key="1">
    <source>
        <dbReference type="ARBA" id="ARBA00001913"/>
    </source>
</evidence>
<feature type="signal peptide" evidence="7">
    <location>
        <begin position="1"/>
        <end position="18"/>
    </location>
</feature>
<dbReference type="PANTHER" id="PTHR10342:SF273">
    <property type="entry name" value="RE14504P"/>
    <property type="match status" value="1"/>
</dbReference>
<dbReference type="SUPFAM" id="SSF53649">
    <property type="entry name" value="Alkaline phosphatase-like"/>
    <property type="match status" value="1"/>
</dbReference>
<dbReference type="CDD" id="cd16029">
    <property type="entry name" value="4-S"/>
    <property type="match status" value="1"/>
</dbReference>
<gene>
    <name evidence="9" type="ORF">LOTGIDRAFT_168762</name>
</gene>
<reference evidence="9 10" key="1">
    <citation type="journal article" date="2013" name="Nature">
        <title>Insights into bilaterian evolution from three spiralian genomes.</title>
        <authorList>
            <person name="Simakov O."/>
            <person name="Marletaz F."/>
            <person name="Cho S.J."/>
            <person name="Edsinger-Gonzales E."/>
            <person name="Havlak P."/>
            <person name="Hellsten U."/>
            <person name="Kuo D.H."/>
            <person name="Larsson T."/>
            <person name="Lv J."/>
            <person name="Arendt D."/>
            <person name="Savage R."/>
            <person name="Osoegawa K."/>
            <person name="de Jong P."/>
            <person name="Grimwood J."/>
            <person name="Chapman J.A."/>
            <person name="Shapiro H."/>
            <person name="Aerts A."/>
            <person name="Otillar R.P."/>
            <person name="Terry A.Y."/>
            <person name="Boore J.L."/>
            <person name="Grigoriev I.V."/>
            <person name="Lindberg D.R."/>
            <person name="Seaver E.C."/>
            <person name="Weisblat D.A."/>
            <person name="Putnam N.H."/>
            <person name="Rokhsar D.S."/>
        </authorList>
    </citation>
    <scope>NUCLEOTIDE SEQUENCE [LARGE SCALE GENOMIC DNA]</scope>
</reference>
<protein>
    <recommendedName>
        <fullName evidence="8">Sulfatase N-terminal domain-containing protein</fullName>
    </recommendedName>
</protein>
<dbReference type="AlphaFoldDB" id="V3Z193"/>
<feature type="domain" description="Sulfatase N-terminal" evidence="8">
    <location>
        <begin position="21"/>
        <end position="329"/>
    </location>
</feature>
<dbReference type="KEGG" id="lgi:LOTGIDRAFT_168762"/>
<dbReference type="OrthoDB" id="103349at2759"/>
<keyword evidence="4" id="KW-0378">Hydrolase</keyword>
<evidence type="ECO:0000313" key="9">
    <source>
        <dbReference type="EMBL" id="ESO84318.1"/>
    </source>
</evidence>
<accession>V3Z193</accession>
<dbReference type="EMBL" id="KB203534">
    <property type="protein sequence ID" value="ESO84318.1"/>
    <property type="molecule type" value="Genomic_DNA"/>
</dbReference>
<proteinExistence type="inferred from homology"/>
<evidence type="ECO:0000256" key="4">
    <source>
        <dbReference type="ARBA" id="ARBA00022801"/>
    </source>
</evidence>
<dbReference type="InterPro" id="IPR017850">
    <property type="entry name" value="Alkaline_phosphatase_core_sf"/>
</dbReference>
<keyword evidence="3" id="KW-0479">Metal-binding</keyword>
<evidence type="ECO:0000256" key="3">
    <source>
        <dbReference type="ARBA" id="ARBA00022723"/>
    </source>
</evidence>
<evidence type="ECO:0000259" key="8">
    <source>
        <dbReference type="Pfam" id="PF00884"/>
    </source>
</evidence>
<evidence type="ECO:0000256" key="7">
    <source>
        <dbReference type="SAM" id="SignalP"/>
    </source>
</evidence>
<dbReference type="InterPro" id="IPR000917">
    <property type="entry name" value="Sulfatase_N"/>
</dbReference>
<dbReference type="Proteomes" id="UP000030746">
    <property type="component" value="Unassembled WGS sequence"/>
</dbReference>
<evidence type="ECO:0000256" key="5">
    <source>
        <dbReference type="ARBA" id="ARBA00022837"/>
    </source>
</evidence>
<name>V3Z193_LOTGI</name>
<dbReference type="CTD" id="20240963"/>
<dbReference type="GeneID" id="20240963"/>
<comment type="similarity">
    <text evidence="2">Belongs to the sulfatase family.</text>
</comment>
<keyword evidence="10" id="KW-1185">Reference proteome</keyword>
<dbReference type="InterPro" id="IPR024607">
    <property type="entry name" value="Sulfatase_CS"/>
</dbReference>
<dbReference type="GO" id="GO:0008484">
    <property type="term" value="F:sulfuric ester hydrolase activity"/>
    <property type="evidence" value="ECO:0007669"/>
    <property type="project" value="InterPro"/>
</dbReference>
<dbReference type="InterPro" id="IPR047115">
    <property type="entry name" value="ARSB"/>
</dbReference>
<dbReference type="PANTHER" id="PTHR10342">
    <property type="entry name" value="ARYLSULFATASE"/>
    <property type="match status" value="1"/>
</dbReference>
<sequence length="481" mass="53825">MIVRRLLLLSCFVVCVQCKQPNILFIVADDLGWNDVSFRNPNMITPNIDRLAKQGVIFDSSYALPAGCPSRSAFLSGKYPFRTGLQHVGIQPYQNVCLPLEITTLPQQLKNAGYSTHAVGKWHLGFCNLNCTPTYRGFDSFLGYYNAKEDHYTHDSGQFYDLHDDQRPAWEYQGKYSTFFFTTRAQEIISAHDVNTPLFLYLPFQNPHGPVEVPSIYSDLYPNVVNNGRKIFSGMVTILDEAIGNITQTLDDKGILQDTLILFTSDNGAELLNYGNNYPLRGSKHSLWEGGTRVTAFMSGYGLQQTGITYKGLIHAIDWMPTLIGAAGAEQVLGMDGINQWDAIRMNIPSNRTEFIYNLDDFEIPSQGHAGIRVGDMKLLLGYPGTFDGWYTPMNDTTDTPVYEMVYNPSHPDIPARLFNITADPTERNDMATTNPDIVKDLTSRITANRKLMVPAKYPTDDPKAKTIAEDNGGVFSPGWC</sequence>
<dbReference type="PROSITE" id="PS00149">
    <property type="entry name" value="SULFATASE_2"/>
    <property type="match status" value="1"/>
</dbReference>
<keyword evidence="7" id="KW-0732">Signal</keyword>
<dbReference type="Gene3D" id="3.40.720.10">
    <property type="entry name" value="Alkaline Phosphatase, subunit A"/>
    <property type="match status" value="1"/>
</dbReference>
<dbReference type="OMA" id="YWEYPEK"/>
<dbReference type="Gene3D" id="3.30.1120.10">
    <property type="match status" value="1"/>
</dbReference>
<dbReference type="HOGENOM" id="CLU_006332_10_1_1"/>
<dbReference type="RefSeq" id="XP_009064931.1">
    <property type="nucleotide sequence ID" value="XM_009066683.1"/>
</dbReference>
<dbReference type="GO" id="GO:0046872">
    <property type="term" value="F:metal ion binding"/>
    <property type="evidence" value="ECO:0007669"/>
    <property type="project" value="UniProtKB-KW"/>
</dbReference>
<keyword evidence="6" id="KW-0325">Glycoprotein</keyword>
<comment type="cofactor">
    <cofactor evidence="1">
        <name>Ca(2+)</name>
        <dbReference type="ChEBI" id="CHEBI:29108"/>
    </cofactor>
</comment>
<evidence type="ECO:0000256" key="6">
    <source>
        <dbReference type="ARBA" id="ARBA00023180"/>
    </source>
</evidence>